<organism evidence="3 4">
    <name type="scientific">Candidatus Roizmanbacteria bacterium RIFCSPLOWO2_02_FULL_43_10</name>
    <dbReference type="NCBI Taxonomy" id="1802078"/>
    <lineage>
        <taxon>Bacteria</taxon>
        <taxon>Candidatus Roizmaniibacteriota</taxon>
    </lineage>
</organism>
<evidence type="ECO:0008006" key="5">
    <source>
        <dbReference type="Google" id="ProtNLM"/>
    </source>
</evidence>
<feature type="chain" id="PRO_5009529483" description="DUF5667 domain-containing protein" evidence="2">
    <location>
        <begin position="24"/>
        <end position="238"/>
    </location>
</feature>
<evidence type="ECO:0000256" key="1">
    <source>
        <dbReference type="SAM" id="Coils"/>
    </source>
</evidence>
<proteinExistence type="predicted"/>
<accession>A0A1F7JU70</accession>
<dbReference type="Proteomes" id="UP000176269">
    <property type="component" value="Unassembled WGS sequence"/>
</dbReference>
<comment type="caution">
    <text evidence="3">The sequence shown here is derived from an EMBL/GenBank/DDBJ whole genome shotgun (WGS) entry which is preliminary data.</text>
</comment>
<keyword evidence="2" id="KW-0732">Signal</keyword>
<dbReference type="AlphaFoldDB" id="A0A1F7JU70"/>
<keyword evidence="1" id="KW-0175">Coiled coil</keyword>
<feature type="coiled-coil region" evidence="1">
    <location>
        <begin position="88"/>
        <end position="149"/>
    </location>
</feature>
<reference evidence="3 4" key="1">
    <citation type="journal article" date="2016" name="Nat. Commun.">
        <title>Thousands of microbial genomes shed light on interconnected biogeochemical processes in an aquifer system.</title>
        <authorList>
            <person name="Anantharaman K."/>
            <person name="Brown C.T."/>
            <person name="Hug L.A."/>
            <person name="Sharon I."/>
            <person name="Castelle C.J."/>
            <person name="Probst A.J."/>
            <person name="Thomas B.C."/>
            <person name="Singh A."/>
            <person name="Wilkins M.J."/>
            <person name="Karaoz U."/>
            <person name="Brodie E.L."/>
            <person name="Williams K.H."/>
            <person name="Hubbard S.S."/>
            <person name="Banfield J.F."/>
        </authorList>
    </citation>
    <scope>NUCLEOTIDE SEQUENCE [LARGE SCALE GENOMIC DNA]</scope>
</reference>
<protein>
    <recommendedName>
        <fullName evidence="5">DUF5667 domain-containing protein</fullName>
    </recommendedName>
</protein>
<feature type="signal peptide" evidence="2">
    <location>
        <begin position="1"/>
        <end position="23"/>
    </location>
</feature>
<evidence type="ECO:0000256" key="2">
    <source>
        <dbReference type="SAM" id="SignalP"/>
    </source>
</evidence>
<evidence type="ECO:0000313" key="3">
    <source>
        <dbReference type="EMBL" id="OGK59151.1"/>
    </source>
</evidence>
<evidence type="ECO:0000313" key="4">
    <source>
        <dbReference type="Proteomes" id="UP000176269"/>
    </source>
</evidence>
<gene>
    <name evidence="3" type="ORF">A3I56_00235</name>
</gene>
<name>A0A1F7JU70_9BACT</name>
<dbReference type="EMBL" id="MGBC01000050">
    <property type="protein sequence ID" value="OGK59151.1"/>
    <property type="molecule type" value="Genomic_DNA"/>
</dbReference>
<sequence length="238" mass="26679">MQRTLLYALLFITLIFFAAPLSAMTVAVNTGENTQETSVTSENGSISIEQTLQTSPAVKSVFETRREEGQTLFNERREEIKANRDEWRQELKSRLLRIKDERKRATAEQINTMLNSINGHYTTMLLRVLTNVENILNKIEGRTKKLKEQGENTSNVETKITEARTAIASARTAVQAQADKTYTIPTSDESTLKKNIKETRDALRNDLHAARKTVQAAHAAVKDAGKALIELKASSESE</sequence>